<comment type="similarity">
    <text evidence="2">Belongs to the BORCS7 family.</text>
</comment>
<comment type="subcellular location">
    <subcellularLocation>
        <location evidence="1">Lysosome membrane</location>
    </subcellularLocation>
</comment>
<dbReference type="AlphaFoldDB" id="A0A6P6XZQ5"/>
<dbReference type="CTD" id="119032"/>
<dbReference type="KEGG" id="dpte:113792982"/>
<organism evidence="6 7">
    <name type="scientific">Dermatophagoides pteronyssinus</name>
    <name type="common">European house dust mite</name>
    <dbReference type="NCBI Taxonomy" id="6956"/>
    <lineage>
        <taxon>Eukaryota</taxon>
        <taxon>Metazoa</taxon>
        <taxon>Ecdysozoa</taxon>
        <taxon>Arthropoda</taxon>
        <taxon>Chelicerata</taxon>
        <taxon>Arachnida</taxon>
        <taxon>Acari</taxon>
        <taxon>Acariformes</taxon>
        <taxon>Sarcoptiformes</taxon>
        <taxon>Astigmata</taxon>
        <taxon>Psoroptidia</taxon>
        <taxon>Analgoidea</taxon>
        <taxon>Pyroglyphidae</taxon>
        <taxon>Dermatophagoidinae</taxon>
        <taxon>Dermatophagoides</taxon>
    </lineage>
</organism>
<dbReference type="Proteomes" id="UP000515146">
    <property type="component" value="Unplaced"/>
</dbReference>
<keyword evidence="4" id="KW-0472">Membrane</keyword>
<dbReference type="RefSeq" id="XP_027198782.1">
    <property type="nucleotide sequence ID" value="XM_027342981.1"/>
</dbReference>
<evidence type="ECO:0000256" key="1">
    <source>
        <dbReference type="ARBA" id="ARBA00004656"/>
    </source>
</evidence>
<dbReference type="Pfam" id="PF16088">
    <property type="entry name" value="BORCS7"/>
    <property type="match status" value="1"/>
</dbReference>
<evidence type="ECO:0000256" key="5">
    <source>
        <dbReference type="ARBA" id="ARBA00023228"/>
    </source>
</evidence>
<dbReference type="GeneID" id="113792982"/>
<keyword evidence="5" id="KW-0458">Lysosome</keyword>
<protein>
    <recommendedName>
        <fullName evidence="3">BLOC-1-related complex subunit 7</fullName>
    </recommendedName>
</protein>
<dbReference type="GO" id="GO:0099078">
    <property type="term" value="C:BORC complex"/>
    <property type="evidence" value="ECO:0007669"/>
    <property type="project" value="TreeGrafter"/>
</dbReference>
<keyword evidence="6" id="KW-1185">Reference proteome</keyword>
<proteinExistence type="inferred from homology"/>
<dbReference type="InParanoid" id="A0A6P6XZQ5"/>
<evidence type="ECO:0000313" key="7">
    <source>
        <dbReference type="RefSeq" id="XP_027198782.1"/>
    </source>
</evidence>
<dbReference type="InterPro" id="IPR032143">
    <property type="entry name" value="BORCS7"/>
</dbReference>
<dbReference type="PANTHER" id="PTHR31397">
    <property type="entry name" value="BLOC-1-RELATED COMPLEX SUBUNIT 7 BORSC7"/>
    <property type="match status" value="1"/>
</dbReference>
<reference evidence="7" key="1">
    <citation type="submission" date="2025-08" db="UniProtKB">
        <authorList>
            <consortium name="RefSeq"/>
        </authorList>
    </citation>
    <scope>IDENTIFICATION</scope>
    <source>
        <strain evidence="7">Airmid</strain>
    </source>
</reference>
<accession>A0A6P6XZQ5</accession>
<evidence type="ECO:0000256" key="2">
    <source>
        <dbReference type="ARBA" id="ARBA00005433"/>
    </source>
</evidence>
<dbReference type="GO" id="GO:0005765">
    <property type="term" value="C:lysosomal membrane"/>
    <property type="evidence" value="ECO:0007669"/>
    <property type="project" value="UniProtKB-SubCell"/>
</dbReference>
<sequence>MSKQSSSGQQFTTIQQQRSLYEDSRIKLCEKMVQNVHNVGSLCRQIIKASRTNDILAHSAKNFATQIDAQINAGETNLKKWHSTMANLNEQLNQIEHIVDEQSI</sequence>
<dbReference type="FunCoup" id="A0A6P6XZQ5">
    <property type="interactions" value="36"/>
</dbReference>
<gene>
    <name evidence="7" type="primary">LOC113792982</name>
</gene>
<evidence type="ECO:0000256" key="3">
    <source>
        <dbReference type="ARBA" id="ARBA00022295"/>
    </source>
</evidence>
<name>A0A6P6XZQ5_DERPT</name>
<dbReference type="PANTHER" id="PTHR31397:SF1">
    <property type="entry name" value="BLOC-1-RELATED COMPLEX SUBUNIT 7"/>
    <property type="match status" value="1"/>
</dbReference>
<dbReference type="OMA" id="WHSTMAN"/>
<evidence type="ECO:0000256" key="4">
    <source>
        <dbReference type="ARBA" id="ARBA00023136"/>
    </source>
</evidence>
<evidence type="ECO:0000313" key="6">
    <source>
        <dbReference type="Proteomes" id="UP000515146"/>
    </source>
</evidence>
<dbReference type="OrthoDB" id="5567844at2759"/>